<accession>A0A9P9I9I5</accession>
<name>A0A9P9I9I5_9HYPO</name>
<comment type="caution">
    <text evidence="2">The sequence shown here is derived from an EMBL/GenBank/DDBJ whole genome shotgun (WGS) entry which is preliminary data.</text>
</comment>
<dbReference type="OrthoDB" id="269227at2759"/>
<dbReference type="Proteomes" id="UP000717696">
    <property type="component" value="Unassembled WGS sequence"/>
</dbReference>
<sequence length="152" mass="16237">CLDVARGRRPARDTSQVGLTRPNWGRLLRRPVLCQHHRPRDADAPSSARPRAAPTPWSRASAPRPAGASLVPLLHASLTPPSPPLTSPSSSTPTGSPTDPTDVAVAVTIYKRLRVAFASDAMKGILADDEQYFPDPRVHANAILMASPQLGD</sequence>
<evidence type="ECO:0000313" key="3">
    <source>
        <dbReference type="Proteomes" id="UP000717696"/>
    </source>
</evidence>
<proteinExistence type="predicted"/>
<gene>
    <name evidence="2" type="ORF">B0J13DRAFT_660054</name>
</gene>
<reference evidence="2" key="1">
    <citation type="journal article" date="2021" name="Nat. Commun.">
        <title>Genetic determinants of endophytism in the Arabidopsis root mycobiome.</title>
        <authorList>
            <person name="Mesny F."/>
            <person name="Miyauchi S."/>
            <person name="Thiergart T."/>
            <person name="Pickel B."/>
            <person name="Atanasova L."/>
            <person name="Karlsson M."/>
            <person name="Huettel B."/>
            <person name="Barry K.W."/>
            <person name="Haridas S."/>
            <person name="Chen C."/>
            <person name="Bauer D."/>
            <person name="Andreopoulos W."/>
            <person name="Pangilinan J."/>
            <person name="LaButti K."/>
            <person name="Riley R."/>
            <person name="Lipzen A."/>
            <person name="Clum A."/>
            <person name="Drula E."/>
            <person name="Henrissat B."/>
            <person name="Kohler A."/>
            <person name="Grigoriev I.V."/>
            <person name="Martin F.M."/>
            <person name="Hacquard S."/>
        </authorList>
    </citation>
    <scope>NUCLEOTIDE SEQUENCE</scope>
    <source>
        <strain evidence="2">MPI-CAGE-AT-0021</strain>
    </source>
</reference>
<feature type="compositionally biased region" description="Low complexity" evidence="1">
    <location>
        <begin position="87"/>
        <end position="101"/>
    </location>
</feature>
<organism evidence="2 3">
    <name type="scientific">Dactylonectria estremocensis</name>
    <dbReference type="NCBI Taxonomy" id="1079267"/>
    <lineage>
        <taxon>Eukaryota</taxon>
        <taxon>Fungi</taxon>
        <taxon>Dikarya</taxon>
        <taxon>Ascomycota</taxon>
        <taxon>Pezizomycotina</taxon>
        <taxon>Sordariomycetes</taxon>
        <taxon>Hypocreomycetidae</taxon>
        <taxon>Hypocreales</taxon>
        <taxon>Nectriaceae</taxon>
        <taxon>Dactylonectria</taxon>
    </lineage>
</organism>
<feature type="region of interest" description="Disordered" evidence="1">
    <location>
        <begin position="36"/>
        <end position="101"/>
    </location>
</feature>
<evidence type="ECO:0000256" key="1">
    <source>
        <dbReference type="SAM" id="MobiDB-lite"/>
    </source>
</evidence>
<feature type="compositionally biased region" description="Low complexity" evidence="1">
    <location>
        <begin position="44"/>
        <end position="69"/>
    </location>
</feature>
<feature type="non-terminal residue" evidence="2">
    <location>
        <position position="1"/>
    </location>
</feature>
<feature type="non-terminal residue" evidence="2">
    <location>
        <position position="152"/>
    </location>
</feature>
<dbReference type="EMBL" id="JAGMUU010000056">
    <property type="protein sequence ID" value="KAH7111500.1"/>
    <property type="molecule type" value="Genomic_DNA"/>
</dbReference>
<evidence type="ECO:0000313" key="2">
    <source>
        <dbReference type="EMBL" id="KAH7111500.1"/>
    </source>
</evidence>
<keyword evidence="3" id="KW-1185">Reference proteome</keyword>
<protein>
    <submittedName>
        <fullName evidence="2">Uncharacterized protein</fullName>
    </submittedName>
</protein>
<dbReference type="AlphaFoldDB" id="A0A9P9I9I5"/>